<organism evidence="1 2">
    <name type="scientific">Enterovirga aerilata</name>
    <dbReference type="NCBI Taxonomy" id="2730920"/>
    <lineage>
        <taxon>Bacteria</taxon>
        <taxon>Pseudomonadati</taxon>
        <taxon>Pseudomonadota</taxon>
        <taxon>Alphaproteobacteria</taxon>
        <taxon>Hyphomicrobiales</taxon>
        <taxon>Methylobacteriaceae</taxon>
        <taxon>Enterovirga</taxon>
    </lineage>
</organism>
<protein>
    <recommendedName>
        <fullName evidence="3">Histidine kinase</fullName>
    </recommendedName>
</protein>
<dbReference type="RefSeq" id="WP_171219490.1">
    <property type="nucleotide sequence ID" value="NZ_JABEPP010000004.1"/>
</dbReference>
<keyword evidence="2" id="KW-1185">Reference proteome</keyword>
<dbReference type="NCBIfam" id="NF038262">
    <property type="entry name" value="SiaB_fam_kinase"/>
    <property type="match status" value="1"/>
</dbReference>
<reference evidence="1 2" key="1">
    <citation type="submission" date="2020-04" db="EMBL/GenBank/DDBJ databases">
        <title>Enterovirga sp. isolate from soil.</title>
        <authorList>
            <person name="Chea S."/>
            <person name="Kim D.-U."/>
        </authorList>
    </citation>
    <scope>NUCLEOTIDE SEQUENCE [LARGE SCALE GENOMIC DNA]</scope>
    <source>
        <strain evidence="1 2">DB1703</strain>
    </source>
</reference>
<dbReference type="InterPro" id="IPR046239">
    <property type="entry name" value="DUF6272"/>
</dbReference>
<evidence type="ECO:0008006" key="3">
    <source>
        <dbReference type="Google" id="ProtNLM"/>
    </source>
</evidence>
<comment type="caution">
    <text evidence="1">The sequence shown here is derived from an EMBL/GenBank/DDBJ whole genome shotgun (WGS) entry which is preliminary data.</text>
</comment>
<accession>A0A849I3R5</accession>
<dbReference type="Pfam" id="PF19788">
    <property type="entry name" value="DUF6272"/>
    <property type="match status" value="1"/>
</dbReference>
<gene>
    <name evidence="1" type="ORF">HJG44_16935</name>
</gene>
<dbReference type="Proteomes" id="UP000564885">
    <property type="component" value="Unassembled WGS sequence"/>
</dbReference>
<evidence type="ECO:0000313" key="2">
    <source>
        <dbReference type="Proteomes" id="UP000564885"/>
    </source>
</evidence>
<evidence type="ECO:0000313" key="1">
    <source>
        <dbReference type="EMBL" id="NNM74062.1"/>
    </source>
</evidence>
<sequence>MSPQDFISFHNASRQSGVIMSFSGDVSEKVLFSLGEVLRFRMTQGATDASIAKRVFSVFVEQAQNIIRYSADRVAGGSPDGSGVSAGMIVVGMEEGRFFVACGNEVPQAQVEPLRARLSRIAGMNQDELKAYYREKIRQPAEEGSLGGSIGLIEIARRASAPVEFDFRDLGAHRSFFCLKAYI</sequence>
<proteinExistence type="predicted"/>
<dbReference type="AlphaFoldDB" id="A0A849I3R5"/>
<name>A0A849I3R5_9HYPH</name>
<dbReference type="EMBL" id="JABEPP010000004">
    <property type="protein sequence ID" value="NNM74062.1"/>
    <property type="molecule type" value="Genomic_DNA"/>
</dbReference>